<name>A0A2A6BUJ1_PRIPA</name>
<accession>A0A2A6BUJ1</accession>
<sequence>MIIVVLVPLKLADIKSSPAPAGMKMAWMKERVMIGEEEEVDMVRSPPVSKPNKKKQQQQPVQSKQKRNGKDGAAAAMAAVVRPALSSVVASDEPDSTSSKRRSRKKSAKAALDSATEQPQTQLLQTPQKLSKAVKPCKLMDGVVVPAKATTTLQKKTSSMAVPAPPKTNIVFSFKQASLSTQQKTPSAAVKPQPQLAPIKLDEAAHKMATAEKGYGVNPSLAAPKTANTAEKVTAPVPSPKSYGIFAPKRETTTEAAEPVFATPKPYGIFAPKTETATDMGEAAEPTPESLKPYGIFAPKTETTTMVQEVQPSLASPELVKPLLAALEKAGKAAEPVVAKQAELELFGLSTVEPVKPVVSGWAANFLRAMEKANVGRAAEPAPRAEMSIGLGLIQRDLRLLRASIRLS</sequence>
<dbReference type="Proteomes" id="UP000005239">
    <property type="component" value="Unassembled WGS sequence"/>
</dbReference>
<protein>
    <submittedName>
        <fullName evidence="2">Uncharacterized protein</fullName>
    </submittedName>
</protein>
<evidence type="ECO:0000313" key="2">
    <source>
        <dbReference type="EnsemblMetazoa" id="PPA43385.1"/>
    </source>
</evidence>
<dbReference type="EnsemblMetazoa" id="PPA43385.1">
    <property type="protein sequence ID" value="PPA43385.1"/>
    <property type="gene ID" value="WBGene00281754"/>
</dbReference>
<reference evidence="2" key="2">
    <citation type="submission" date="2022-06" db="UniProtKB">
        <authorList>
            <consortium name="EnsemblMetazoa"/>
        </authorList>
    </citation>
    <scope>IDENTIFICATION</scope>
    <source>
        <strain evidence="2">PS312</strain>
    </source>
</reference>
<reference evidence="3" key="1">
    <citation type="journal article" date="2008" name="Nat. Genet.">
        <title>The Pristionchus pacificus genome provides a unique perspective on nematode lifestyle and parasitism.</title>
        <authorList>
            <person name="Dieterich C."/>
            <person name="Clifton S.W."/>
            <person name="Schuster L.N."/>
            <person name="Chinwalla A."/>
            <person name="Delehaunty K."/>
            <person name="Dinkelacker I."/>
            <person name="Fulton L."/>
            <person name="Fulton R."/>
            <person name="Godfrey J."/>
            <person name="Minx P."/>
            <person name="Mitreva M."/>
            <person name="Roeseler W."/>
            <person name="Tian H."/>
            <person name="Witte H."/>
            <person name="Yang S.P."/>
            <person name="Wilson R.K."/>
            <person name="Sommer R.J."/>
        </authorList>
    </citation>
    <scope>NUCLEOTIDE SEQUENCE [LARGE SCALE GENOMIC DNA]</scope>
    <source>
        <strain evidence="3">PS312</strain>
    </source>
</reference>
<keyword evidence="3" id="KW-1185">Reference proteome</keyword>
<feature type="region of interest" description="Disordered" evidence="1">
    <location>
        <begin position="38"/>
        <end position="131"/>
    </location>
</feature>
<feature type="compositionally biased region" description="Low complexity" evidence="1">
    <location>
        <begin position="118"/>
        <end position="128"/>
    </location>
</feature>
<dbReference type="AlphaFoldDB" id="A0A2A6BUJ1"/>
<organism evidence="2 3">
    <name type="scientific">Pristionchus pacificus</name>
    <name type="common">Parasitic nematode worm</name>
    <dbReference type="NCBI Taxonomy" id="54126"/>
    <lineage>
        <taxon>Eukaryota</taxon>
        <taxon>Metazoa</taxon>
        <taxon>Ecdysozoa</taxon>
        <taxon>Nematoda</taxon>
        <taxon>Chromadorea</taxon>
        <taxon>Rhabditida</taxon>
        <taxon>Rhabditina</taxon>
        <taxon>Diplogasteromorpha</taxon>
        <taxon>Diplogasteroidea</taxon>
        <taxon>Neodiplogasteridae</taxon>
        <taxon>Pristionchus</taxon>
    </lineage>
</organism>
<gene>
    <name evidence="2" type="primary">WBGene00281754</name>
</gene>
<accession>A0A8R1Z5P9</accession>
<feature type="compositionally biased region" description="Basic residues" evidence="1">
    <location>
        <begin position="99"/>
        <end position="108"/>
    </location>
</feature>
<proteinExistence type="predicted"/>
<evidence type="ECO:0000256" key="1">
    <source>
        <dbReference type="SAM" id="MobiDB-lite"/>
    </source>
</evidence>
<evidence type="ECO:0000313" key="3">
    <source>
        <dbReference type="Proteomes" id="UP000005239"/>
    </source>
</evidence>